<name>A0A2N9AW04_METEX</name>
<evidence type="ECO:0000313" key="2">
    <source>
        <dbReference type="Proteomes" id="UP000233769"/>
    </source>
</evidence>
<sequence length="156" mass="17266">MKVAGMVAEFERIGGGTRHEPQPAFGADAGDKRVTIFEEEHGAVEQGLIPRQGERDLLAGHRRRPQAPPGHVGARHPEDVHRAVMFEVMQALRETSLRPAAQNALDHTHTPRLRYTRRPARCGGGAVLGVPKPRGRFPATPKILSEDRARIERIEN</sequence>
<organism evidence="1 2">
    <name type="scientific">Methylorubrum extorquens</name>
    <name type="common">Methylobacterium dichloromethanicum</name>
    <name type="synonym">Methylobacterium extorquens</name>
    <dbReference type="NCBI Taxonomy" id="408"/>
    <lineage>
        <taxon>Bacteria</taxon>
        <taxon>Pseudomonadati</taxon>
        <taxon>Pseudomonadota</taxon>
        <taxon>Alphaproteobacteria</taxon>
        <taxon>Hyphomicrobiales</taxon>
        <taxon>Methylobacteriaceae</taxon>
        <taxon>Methylorubrum</taxon>
    </lineage>
</organism>
<dbReference type="EMBL" id="LT962688">
    <property type="protein sequence ID" value="SOR31525.1"/>
    <property type="molecule type" value="Genomic_DNA"/>
</dbReference>
<proteinExistence type="predicted"/>
<evidence type="ECO:0000313" key="1">
    <source>
        <dbReference type="EMBL" id="SOR31525.1"/>
    </source>
</evidence>
<dbReference type="Proteomes" id="UP000233769">
    <property type="component" value="Chromosome tk0001"/>
</dbReference>
<reference evidence="2" key="1">
    <citation type="submission" date="2017-10" db="EMBL/GenBank/DDBJ databases">
        <authorList>
            <person name="Regsiter A."/>
            <person name="William W."/>
        </authorList>
    </citation>
    <scope>NUCLEOTIDE SEQUENCE [LARGE SCALE GENOMIC DNA]</scope>
</reference>
<gene>
    <name evidence="1" type="ORF">TK0001_4940</name>
</gene>
<protein>
    <submittedName>
        <fullName evidence="1">Uncharacterized protein</fullName>
    </submittedName>
</protein>
<accession>A0A2N9AW04</accession>
<dbReference type="AlphaFoldDB" id="A0A2N9AW04"/>